<protein>
    <submittedName>
        <fullName evidence="1">Uncharacterized protein</fullName>
    </submittedName>
</protein>
<dbReference type="EMBL" id="CM034393">
    <property type="protein sequence ID" value="KAJ0179933.1"/>
    <property type="molecule type" value="Genomic_DNA"/>
</dbReference>
<keyword evidence="2" id="KW-1185">Reference proteome</keyword>
<organism evidence="1 2">
    <name type="scientific">Dendrolimus kikuchii</name>
    <dbReference type="NCBI Taxonomy" id="765133"/>
    <lineage>
        <taxon>Eukaryota</taxon>
        <taxon>Metazoa</taxon>
        <taxon>Ecdysozoa</taxon>
        <taxon>Arthropoda</taxon>
        <taxon>Hexapoda</taxon>
        <taxon>Insecta</taxon>
        <taxon>Pterygota</taxon>
        <taxon>Neoptera</taxon>
        <taxon>Endopterygota</taxon>
        <taxon>Lepidoptera</taxon>
        <taxon>Glossata</taxon>
        <taxon>Ditrysia</taxon>
        <taxon>Bombycoidea</taxon>
        <taxon>Lasiocampidae</taxon>
        <taxon>Dendrolimus</taxon>
    </lineage>
</organism>
<evidence type="ECO:0000313" key="2">
    <source>
        <dbReference type="Proteomes" id="UP000824533"/>
    </source>
</evidence>
<accession>A0ACC1D7P1</accession>
<reference evidence="1 2" key="1">
    <citation type="journal article" date="2021" name="Front. Genet.">
        <title>Chromosome-Level Genome Assembly Reveals Significant Gene Expansion in the Toll and IMD Signaling Pathways of Dendrolimus kikuchii.</title>
        <authorList>
            <person name="Zhou J."/>
            <person name="Wu P."/>
            <person name="Xiong Z."/>
            <person name="Liu N."/>
            <person name="Zhao N."/>
            <person name="Ji M."/>
            <person name="Qiu Y."/>
            <person name="Yang B."/>
        </authorList>
    </citation>
    <scope>NUCLEOTIDE SEQUENCE [LARGE SCALE GENOMIC DNA]</scope>
    <source>
        <strain evidence="1">Ann1</strain>
    </source>
</reference>
<comment type="caution">
    <text evidence="1">The sequence shown here is derived from an EMBL/GenBank/DDBJ whole genome shotgun (WGS) entry which is preliminary data.</text>
</comment>
<name>A0ACC1D7P1_9NEOP</name>
<sequence length="282" mass="30925">MIKITKYILLVIILLSPTSSSDVTYEGPSKITVNENFKEPTALPPGYPGVPTAVNNFVHQGTNFFFNPKFLLGVQVPPPIGAIIASINPDYDKITGNLIGENIKVPIGGNKTLLVGVTEDLRKPNEVTITGNYGPLPTTVKSITEPTVKMNNIVPVEPIVQDHAEEVIELHDILTISEKLQPVLRPKLIVTQELLTIPEAPVLPPLVIPELPVKVTVEESIPLSIELPSTSETDLYIPINLPNGPLLIKSNEYRPLITEIDYKLNEIPTAPELPRLLLNKFP</sequence>
<gene>
    <name evidence="1" type="ORF">K1T71_004524</name>
</gene>
<proteinExistence type="predicted"/>
<evidence type="ECO:0000313" key="1">
    <source>
        <dbReference type="EMBL" id="KAJ0179933.1"/>
    </source>
</evidence>
<dbReference type="Proteomes" id="UP000824533">
    <property type="component" value="Linkage Group LG07"/>
</dbReference>